<dbReference type="GO" id="GO:0043107">
    <property type="term" value="P:type IV pilus-dependent motility"/>
    <property type="evidence" value="ECO:0007669"/>
    <property type="project" value="InterPro"/>
</dbReference>
<dbReference type="InParanoid" id="A0A545AXS3"/>
<dbReference type="InterPro" id="IPR007445">
    <property type="entry name" value="PilO"/>
</dbReference>
<comment type="caution">
    <text evidence="3">The sequence shown here is derived from an EMBL/GenBank/DDBJ whole genome shotgun (WGS) entry which is preliminary data.</text>
</comment>
<protein>
    <recommendedName>
        <fullName evidence="5">Type 4a pilus biogenesis protein PilO</fullName>
    </recommendedName>
</protein>
<gene>
    <name evidence="3" type="ORF">FL583_09955</name>
</gene>
<dbReference type="RefSeq" id="WP_142704260.1">
    <property type="nucleotide sequence ID" value="NZ_VIRS01000005.1"/>
</dbReference>
<keyword evidence="1" id="KW-0175">Coiled coil</keyword>
<accession>A0A545AXS3</accession>
<dbReference type="GO" id="GO:0043683">
    <property type="term" value="P:type IV pilus assembly"/>
    <property type="evidence" value="ECO:0007669"/>
    <property type="project" value="InterPro"/>
</dbReference>
<evidence type="ECO:0000256" key="1">
    <source>
        <dbReference type="SAM" id="Coils"/>
    </source>
</evidence>
<feature type="transmembrane region" description="Helical" evidence="2">
    <location>
        <begin position="25"/>
        <end position="47"/>
    </location>
</feature>
<dbReference type="OrthoDB" id="3294994at2"/>
<dbReference type="Pfam" id="PF04350">
    <property type="entry name" value="PilO"/>
    <property type="match status" value="1"/>
</dbReference>
<keyword evidence="2" id="KW-1133">Transmembrane helix</keyword>
<keyword evidence="2" id="KW-0812">Transmembrane</keyword>
<evidence type="ECO:0000313" key="4">
    <source>
        <dbReference type="Proteomes" id="UP000317982"/>
    </source>
</evidence>
<evidence type="ECO:0008006" key="5">
    <source>
        <dbReference type="Google" id="ProtNLM"/>
    </source>
</evidence>
<dbReference type="Gene3D" id="3.30.70.60">
    <property type="match status" value="1"/>
</dbReference>
<dbReference type="EMBL" id="VIRS01000005">
    <property type="protein sequence ID" value="TQS45395.1"/>
    <property type="molecule type" value="Genomic_DNA"/>
</dbReference>
<sequence length="216" mass="22351">MAFGAISARAPSGLLNVGALRGNTIRLWLVGGVVGAVALLGLGWFLLIRPQSAQTEDLRDQTEAAQSQVDSLRSRLTEVRAQNEELASYRAKYDTARAALPTTGDTSQFLRDVQSSGIRAGVSVDGLVVGSPTQIKGAGTTVYALPITVTAVGTASKLEGFVNQLQRVQPRAVLISTANAAPNESSASLRGSVLLTLGLQAFVSPSAAGSTLTSTN</sequence>
<organism evidence="3 4">
    <name type="scientific">Cryptosporangium phraense</name>
    <dbReference type="NCBI Taxonomy" id="2593070"/>
    <lineage>
        <taxon>Bacteria</taxon>
        <taxon>Bacillati</taxon>
        <taxon>Actinomycetota</taxon>
        <taxon>Actinomycetes</taxon>
        <taxon>Cryptosporangiales</taxon>
        <taxon>Cryptosporangiaceae</taxon>
        <taxon>Cryptosporangium</taxon>
    </lineage>
</organism>
<dbReference type="Proteomes" id="UP000317982">
    <property type="component" value="Unassembled WGS sequence"/>
</dbReference>
<proteinExistence type="predicted"/>
<dbReference type="InterPro" id="IPR014717">
    <property type="entry name" value="Transl_elong_EF1B/ribsomal_bS6"/>
</dbReference>
<reference evidence="3 4" key="1">
    <citation type="submission" date="2019-07" db="EMBL/GenBank/DDBJ databases">
        <title>Cryptosporangium phraense sp. nov., isolated from plant litter.</title>
        <authorList>
            <person name="Suriyachadkun C."/>
        </authorList>
    </citation>
    <scope>NUCLEOTIDE SEQUENCE [LARGE SCALE GENOMIC DNA]</scope>
    <source>
        <strain evidence="3 4">A-T 5661</strain>
    </source>
</reference>
<name>A0A545AXS3_9ACTN</name>
<evidence type="ECO:0000313" key="3">
    <source>
        <dbReference type="EMBL" id="TQS45395.1"/>
    </source>
</evidence>
<keyword evidence="4" id="KW-1185">Reference proteome</keyword>
<keyword evidence="2" id="KW-0472">Membrane</keyword>
<feature type="coiled-coil region" evidence="1">
    <location>
        <begin position="55"/>
        <end position="99"/>
    </location>
</feature>
<dbReference type="AlphaFoldDB" id="A0A545AXS3"/>
<evidence type="ECO:0000256" key="2">
    <source>
        <dbReference type="SAM" id="Phobius"/>
    </source>
</evidence>